<proteinExistence type="predicted"/>
<accession>W1NNP5</accession>
<dbReference type="Proteomes" id="UP000017836">
    <property type="component" value="Unassembled WGS sequence"/>
</dbReference>
<gene>
    <name evidence="2" type="ORF">AMTR_s00073p00176340</name>
</gene>
<dbReference type="EMBL" id="KI396509">
    <property type="protein sequence ID" value="ERM97353.1"/>
    <property type="molecule type" value="Genomic_DNA"/>
</dbReference>
<evidence type="ECO:0000313" key="3">
    <source>
        <dbReference type="Proteomes" id="UP000017836"/>
    </source>
</evidence>
<protein>
    <submittedName>
        <fullName evidence="2">Uncharacterized protein</fullName>
    </submittedName>
</protein>
<name>W1NNP5_AMBTC</name>
<keyword evidence="3" id="KW-1185">Reference proteome</keyword>
<dbReference type="HOGENOM" id="CLU_2336452_0_0_1"/>
<sequence length="98" mass="10580">MATISILCNICLRQSHLCCHPPTNQAPPPTCNIRHLCCHLLCSHIHHPLCCFPSLKSLLPLQSQPQPPPTQQSPPSSSTTTVSACNHHHSATASSMLS</sequence>
<reference evidence="3" key="1">
    <citation type="journal article" date="2013" name="Science">
        <title>The Amborella genome and the evolution of flowering plants.</title>
        <authorList>
            <consortium name="Amborella Genome Project"/>
        </authorList>
    </citation>
    <scope>NUCLEOTIDE SEQUENCE [LARGE SCALE GENOMIC DNA]</scope>
</reference>
<dbReference type="AlphaFoldDB" id="W1NNP5"/>
<evidence type="ECO:0000256" key="1">
    <source>
        <dbReference type="SAM" id="MobiDB-lite"/>
    </source>
</evidence>
<feature type="region of interest" description="Disordered" evidence="1">
    <location>
        <begin position="62"/>
        <end position="98"/>
    </location>
</feature>
<dbReference type="Gramene" id="ERM97353">
    <property type="protein sequence ID" value="ERM97353"/>
    <property type="gene ID" value="AMTR_s00073p00176340"/>
</dbReference>
<evidence type="ECO:0000313" key="2">
    <source>
        <dbReference type="EMBL" id="ERM97353.1"/>
    </source>
</evidence>
<organism evidence="2 3">
    <name type="scientific">Amborella trichopoda</name>
    <dbReference type="NCBI Taxonomy" id="13333"/>
    <lineage>
        <taxon>Eukaryota</taxon>
        <taxon>Viridiplantae</taxon>
        <taxon>Streptophyta</taxon>
        <taxon>Embryophyta</taxon>
        <taxon>Tracheophyta</taxon>
        <taxon>Spermatophyta</taxon>
        <taxon>Magnoliopsida</taxon>
        <taxon>Amborellales</taxon>
        <taxon>Amborellaceae</taxon>
        <taxon>Amborella</taxon>
    </lineage>
</organism>